<dbReference type="EMBL" id="UINC01167685">
    <property type="protein sequence ID" value="SVD70335.1"/>
    <property type="molecule type" value="Genomic_DNA"/>
</dbReference>
<proteinExistence type="predicted"/>
<dbReference type="AlphaFoldDB" id="A0A382XIB3"/>
<protein>
    <submittedName>
        <fullName evidence="1">Uncharacterized protein</fullName>
    </submittedName>
</protein>
<gene>
    <name evidence="1" type="ORF">METZ01_LOCUS423189</name>
</gene>
<reference evidence="1" key="1">
    <citation type="submission" date="2018-05" db="EMBL/GenBank/DDBJ databases">
        <authorList>
            <person name="Lanie J.A."/>
            <person name="Ng W.-L."/>
            <person name="Kazmierczak K.M."/>
            <person name="Andrzejewski T.M."/>
            <person name="Davidsen T.M."/>
            <person name="Wayne K.J."/>
            <person name="Tettelin H."/>
            <person name="Glass J.I."/>
            <person name="Rusch D."/>
            <person name="Podicherti R."/>
            <person name="Tsui H.-C.T."/>
            <person name="Winkler M.E."/>
        </authorList>
    </citation>
    <scope>NUCLEOTIDE SEQUENCE</scope>
</reference>
<organism evidence="1">
    <name type="scientific">marine metagenome</name>
    <dbReference type="NCBI Taxonomy" id="408172"/>
    <lineage>
        <taxon>unclassified sequences</taxon>
        <taxon>metagenomes</taxon>
        <taxon>ecological metagenomes</taxon>
    </lineage>
</organism>
<name>A0A382XIB3_9ZZZZ</name>
<sequence>MDLPRINMYERLRDFFVPSAVLDDIFSKEDDISVLENAWSSLLSDGLSEDETAERIAELVFKETEIDPDQGLEEEEK</sequence>
<evidence type="ECO:0000313" key="1">
    <source>
        <dbReference type="EMBL" id="SVD70335.1"/>
    </source>
</evidence>
<accession>A0A382XIB3</accession>